<comment type="cofactor">
    <cofactor evidence="1">
        <name>Mg(2+)</name>
        <dbReference type="ChEBI" id="CHEBI:18420"/>
    </cofactor>
</comment>
<feature type="domain" description="MobA-like NTP transferase" evidence="18">
    <location>
        <begin position="10"/>
        <end position="145"/>
    </location>
</feature>
<comment type="catalytic activity">
    <reaction evidence="16">
        <text>alpha-D-glucosamine 1-phosphate + acetyl-CoA = N-acetyl-alpha-D-glucosamine 1-phosphate + CoA + H(+)</text>
        <dbReference type="Rhea" id="RHEA:13725"/>
        <dbReference type="ChEBI" id="CHEBI:15378"/>
        <dbReference type="ChEBI" id="CHEBI:57287"/>
        <dbReference type="ChEBI" id="CHEBI:57288"/>
        <dbReference type="ChEBI" id="CHEBI:57776"/>
        <dbReference type="ChEBI" id="CHEBI:58516"/>
        <dbReference type="EC" id="2.3.1.157"/>
    </reaction>
</comment>
<evidence type="ECO:0000256" key="3">
    <source>
        <dbReference type="ARBA" id="ARBA00007707"/>
    </source>
</evidence>
<organism evidence="19">
    <name type="scientific">hydrothermal vent metagenome</name>
    <dbReference type="NCBI Taxonomy" id="652676"/>
    <lineage>
        <taxon>unclassified sequences</taxon>
        <taxon>metagenomes</taxon>
        <taxon>ecological metagenomes</taxon>
    </lineage>
</organism>
<dbReference type="GO" id="GO:0009252">
    <property type="term" value="P:peptidoglycan biosynthetic process"/>
    <property type="evidence" value="ECO:0007669"/>
    <property type="project" value="UniProtKB-KW"/>
</dbReference>
<dbReference type="InterPro" id="IPR050065">
    <property type="entry name" value="GlmU-like"/>
</dbReference>
<evidence type="ECO:0000256" key="4">
    <source>
        <dbReference type="ARBA" id="ARBA00007947"/>
    </source>
</evidence>
<dbReference type="InterPro" id="IPR011004">
    <property type="entry name" value="Trimer_LpxA-like_sf"/>
</dbReference>
<evidence type="ECO:0000256" key="12">
    <source>
        <dbReference type="ARBA" id="ARBA00022984"/>
    </source>
</evidence>
<sequence>MEKPARERAAVILAAGKGTRMKSDLPKVMHKVAGRPMIDWSIALARDAGCDRIVVVAHPSQTILIDHVGALLGADSLAYQDPPMGTGHAVRCAEEALAGFEGDLVVLYGDSPLVPASAIGSLFDSLSGGAAIGVLGFDAAEPGLYGRLITSGHGDLEAIVEAREATPEQLDVTLCNSGVMGGDAVTMFSLLQKVTNDNAKGEYYLTDLVALARAEDMTCKAVRCDEDDLIGCDSKADLAEAESIFQNRRRMQAMADGVSLIAPETVWFSHDTLLEADVTVEPNVVFGPGVIVQSGAVIRAFSHLEGAQVGPGCSVGPYARLRPGTVLEKDAFIGNFVEVKSTTMGEGAKASHLSYLGDGQVGADVNIGAGTIFCNYDGFLKYQVRIEDGAFIGSNSALVAPVRIGRGAVVGSGSVVTDDVSADALALGRARQTEIKDWAIEFRSRKASEKADKQKG</sequence>
<dbReference type="CDD" id="cd02540">
    <property type="entry name" value="GT2_GlmU_N_bac"/>
    <property type="match status" value="1"/>
</dbReference>
<dbReference type="GO" id="GO:0000287">
    <property type="term" value="F:magnesium ion binding"/>
    <property type="evidence" value="ECO:0007669"/>
    <property type="project" value="InterPro"/>
</dbReference>
<keyword evidence="13" id="KW-0511">Multifunctional enzyme</keyword>
<dbReference type="GO" id="GO:0006048">
    <property type="term" value="P:UDP-N-acetylglucosamine biosynthetic process"/>
    <property type="evidence" value="ECO:0007669"/>
    <property type="project" value="InterPro"/>
</dbReference>
<evidence type="ECO:0000256" key="11">
    <source>
        <dbReference type="ARBA" id="ARBA00022960"/>
    </source>
</evidence>
<dbReference type="InterPro" id="IPR038009">
    <property type="entry name" value="GlmU_C_LbH"/>
</dbReference>
<reference evidence="19" key="1">
    <citation type="submission" date="2015-10" db="EMBL/GenBank/DDBJ databases">
        <authorList>
            <person name="Gilbert D.G."/>
        </authorList>
    </citation>
    <scope>NUCLEOTIDE SEQUENCE</scope>
</reference>
<dbReference type="Pfam" id="PF14602">
    <property type="entry name" value="Hexapep_2"/>
    <property type="match status" value="1"/>
</dbReference>
<dbReference type="PANTHER" id="PTHR43584:SF3">
    <property type="entry name" value="BIFUNCTIONAL PROTEIN GLMU"/>
    <property type="match status" value="1"/>
</dbReference>
<comment type="subcellular location">
    <subcellularLocation>
        <location evidence="2">Cytoplasm</location>
    </subcellularLocation>
</comment>
<dbReference type="Gene3D" id="3.90.550.10">
    <property type="entry name" value="Spore Coat Polysaccharide Biosynthesis Protein SpsA, Chain A"/>
    <property type="match status" value="1"/>
</dbReference>
<evidence type="ECO:0000256" key="14">
    <source>
        <dbReference type="ARBA" id="ARBA00023315"/>
    </source>
</evidence>
<dbReference type="InterPro" id="IPR029044">
    <property type="entry name" value="Nucleotide-diphossugar_trans"/>
</dbReference>
<keyword evidence="14 19" id="KW-0012">Acyltransferase</keyword>
<dbReference type="EC" id="2.3.1.157" evidence="19"/>
<dbReference type="Pfam" id="PF12804">
    <property type="entry name" value="NTP_transf_3"/>
    <property type="match status" value="1"/>
</dbReference>
<comment type="catalytic activity">
    <reaction evidence="17">
        <text>N-acetyl-alpha-D-glucosamine 1-phosphate + UTP + H(+) = UDP-N-acetyl-alpha-D-glucosamine + diphosphate</text>
        <dbReference type="Rhea" id="RHEA:13509"/>
        <dbReference type="ChEBI" id="CHEBI:15378"/>
        <dbReference type="ChEBI" id="CHEBI:33019"/>
        <dbReference type="ChEBI" id="CHEBI:46398"/>
        <dbReference type="ChEBI" id="CHEBI:57705"/>
        <dbReference type="ChEBI" id="CHEBI:57776"/>
        <dbReference type="EC" id="2.7.7.23"/>
    </reaction>
</comment>
<keyword evidence="11" id="KW-0133">Cell shape</keyword>
<dbReference type="InterPro" id="IPR001451">
    <property type="entry name" value="Hexapep"/>
</dbReference>
<evidence type="ECO:0000256" key="16">
    <source>
        <dbReference type="ARBA" id="ARBA00048247"/>
    </source>
</evidence>
<evidence type="ECO:0000313" key="19">
    <source>
        <dbReference type="EMBL" id="CUS57709.1"/>
    </source>
</evidence>
<dbReference type="InterPro" id="IPR005882">
    <property type="entry name" value="Bifunctional_GlmU"/>
</dbReference>
<dbReference type="Gene3D" id="2.160.10.10">
    <property type="entry name" value="Hexapeptide repeat proteins"/>
    <property type="match status" value="1"/>
</dbReference>
<dbReference type="SUPFAM" id="SSF51161">
    <property type="entry name" value="Trimeric LpxA-like enzymes"/>
    <property type="match status" value="1"/>
</dbReference>
<dbReference type="GO" id="GO:0071555">
    <property type="term" value="P:cell wall organization"/>
    <property type="evidence" value="ECO:0007669"/>
    <property type="project" value="UniProtKB-KW"/>
</dbReference>
<evidence type="ECO:0000256" key="1">
    <source>
        <dbReference type="ARBA" id="ARBA00001946"/>
    </source>
</evidence>
<dbReference type="GO" id="GO:0019134">
    <property type="term" value="F:glucosamine-1-phosphate N-acetyltransferase activity"/>
    <property type="evidence" value="ECO:0007669"/>
    <property type="project" value="UniProtKB-EC"/>
</dbReference>
<keyword evidence="6 19" id="KW-0808">Transferase</keyword>
<accession>A0A160U519</accession>
<dbReference type="HAMAP" id="MF_01631">
    <property type="entry name" value="GlmU"/>
    <property type="match status" value="1"/>
</dbReference>
<evidence type="ECO:0000256" key="13">
    <source>
        <dbReference type="ARBA" id="ARBA00023268"/>
    </source>
</evidence>
<dbReference type="NCBIfam" id="NF010933">
    <property type="entry name" value="PRK14353.1"/>
    <property type="match status" value="1"/>
</dbReference>
<proteinExistence type="inferred from homology"/>
<evidence type="ECO:0000256" key="5">
    <source>
        <dbReference type="ARBA" id="ARBA00022490"/>
    </source>
</evidence>
<keyword evidence="7 19" id="KW-0548">Nucleotidyltransferase</keyword>
<keyword evidence="15" id="KW-0961">Cell wall biogenesis/degradation</keyword>
<dbReference type="PROSITE" id="PS00101">
    <property type="entry name" value="HEXAPEP_TRANSFERASES"/>
    <property type="match status" value="1"/>
</dbReference>
<evidence type="ECO:0000259" key="18">
    <source>
        <dbReference type="Pfam" id="PF12804"/>
    </source>
</evidence>
<gene>
    <name evidence="19" type="ORF">MGWOODY_Hyp1182</name>
</gene>
<comment type="similarity">
    <text evidence="4">In the N-terminal section; belongs to the N-acetylglucosamine-1-phosphate uridyltransferase family.</text>
</comment>
<comment type="similarity">
    <text evidence="3">In the C-terminal section; belongs to the transferase hexapeptide repeat family.</text>
</comment>
<dbReference type="GO" id="GO:0008360">
    <property type="term" value="P:regulation of cell shape"/>
    <property type="evidence" value="ECO:0007669"/>
    <property type="project" value="UniProtKB-KW"/>
</dbReference>
<dbReference type="InterPro" id="IPR018357">
    <property type="entry name" value="Hexapep_transf_CS"/>
</dbReference>
<evidence type="ECO:0000256" key="10">
    <source>
        <dbReference type="ARBA" id="ARBA00022842"/>
    </source>
</evidence>
<evidence type="ECO:0000256" key="8">
    <source>
        <dbReference type="ARBA" id="ARBA00022723"/>
    </source>
</evidence>
<evidence type="ECO:0000256" key="2">
    <source>
        <dbReference type="ARBA" id="ARBA00004496"/>
    </source>
</evidence>
<dbReference type="SUPFAM" id="SSF53448">
    <property type="entry name" value="Nucleotide-diphospho-sugar transferases"/>
    <property type="match status" value="1"/>
</dbReference>
<dbReference type="GO" id="GO:0000902">
    <property type="term" value="P:cell morphogenesis"/>
    <property type="evidence" value="ECO:0007669"/>
    <property type="project" value="InterPro"/>
</dbReference>
<dbReference type="EC" id="2.7.7.23" evidence="19"/>
<keyword evidence="9" id="KW-0677">Repeat</keyword>
<dbReference type="GO" id="GO:0005737">
    <property type="term" value="C:cytoplasm"/>
    <property type="evidence" value="ECO:0007669"/>
    <property type="project" value="UniProtKB-SubCell"/>
</dbReference>
<dbReference type="CDD" id="cd03353">
    <property type="entry name" value="LbH_GlmU_C"/>
    <property type="match status" value="1"/>
</dbReference>
<keyword evidence="8" id="KW-0479">Metal-binding</keyword>
<dbReference type="AlphaFoldDB" id="A0A160U519"/>
<dbReference type="NCBIfam" id="TIGR01173">
    <property type="entry name" value="glmU"/>
    <property type="match status" value="1"/>
</dbReference>
<keyword evidence="5" id="KW-0963">Cytoplasm</keyword>
<evidence type="ECO:0000256" key="15">
    <source>
        <dbReference type="ARBA" id="ARBA00023316"/>
    </source>
</evidence>
<dbReference type="InterPro" id="IPR025877">
    <property type="entry name" value="MobA-like_NTP_Trfase"/>
</dbReference>
<protein>
    <submittedName>
        <fullName evidence="19">N-acetylglucosamine-1-phosphate uridyltransferase / Glucosamine-1-phosphate N-acetyltransferase</fullName>
        <ecNumber evidence="19">2.3.1.157</ecNumber>
        <ecNumber evidence="19">2.7.7.23</ecNumber>
    </submittedName>
</protein>
<name>A0A160U519_9ZZZZ</name>
<evidence type="ECO:0000256" key="6">
    <source>
        <dbReference type="ARBA" id="ARBA00022679"/>
    </source>
</evidence>
<dbReference type="PANTHER" id="PTHR43584">
    <property type="entry name" value="NUCLEOTIDYL TRANSFERASE"/>
    <property type="match status" value="1"/>
</dbReference>
<dbReference type="EMBL" id="CZQD01000047">
    <property type="protein sequence ID" value="CUS57709.1"/>
    <property type="molecule type" value="Genomic_DNA"/>
</dbReference>
<evidence type="ECO:0000256" key="17">
    <source>
        <dbReference type="ARBA" id="ARBA00048493"/>
    </source>
</evidence>
<evidence type="ECO:0000256" key="7">
    <source>
        <dbReference type="ARBA" id="ARBA00022695"/>
    </source>
</evidence>
<keyword evidence="10" id="KW-0460">Magnesium</keyword>
<keyword evidence="12" id="KW-0573">Peptidoglycan synthesis</keyword>
<dbReference type="GO" id="GO:0003977">
    <property type="term" value="F:UDP-N-acetylglucosamine diphosphorylase activity"/>
    <property type="evidence" value="ECO:0007669"/>
    <property type="project" value="UniProtKB-EC"/>
</dbReference>
<evidence type="ECO:0000256" key="9">
    <source>
        <dbReference type="ARBA" id="ARBA00022737"/>
    </source>
</evidence>